<dbReference type="EMBL" id="CP097511">
    <property type="protein sequence ID" value="URE48661.1"/>
    <property type="molecule type" value="Genomic_DNA"/>
</dbReference>
<accession>A0A9E7IAI2</accession>
<dbReference type="AlphaFoldDB" id="A0A9E7IAI2"/>
<dbReference type="Proteomes" id="UP001055439">
    <property type="component" value="Chromosome 9"/>
</dbReference>
<gene>
    <name evidence="1" type="ORF">MUK42_14704</name>
</gene>
<protein>
    <submittedName>
        <fullName evidence="1">Uncharacterized protein</fullName>
    </submittedName>
</protein>
<name>A0A9E7IAI2_9LILI</name>
<sequence length="108" mass="12302">MRWQGHATFCCHRGGQDEGPSIWSASQNTRVFNLLPKALCLLMGWDWFVPLDNSRAAEAKALNEDLILWPPLLEKDCNRIFHTWVFNSPITLHFFLNAGGDACSLRSQ</sequence>
<evidence type="ECO:0000313" key="1">
    <source>
        <dbReference type="EMBL" id="URE48661.1"/>
    </source>
</evidence>
<organism evidence="1 2">
    <name type="scientific">Musa troglodytarum</name>
    <name type="common">fe'i banana</name>
    <dbReference type="NCBI Taxonomy" id="320322"/>
    <lineage>
        <taxon>Eukaryota</taxon>
        <taxon>Viridiplantae</taxon>
        <taxon>Streptophyta</taxon>
        <taxon>Embryophyta</taxon>
        <taxon>Tracheophyta</taxon>
        <taxon>Spermatophyta</taxon>
        <taxon>Magnoliopsida</taxon>
        <taxon>Liliopsida</taxon>
        <taxon>Zingiberales</taxon>
        <taxon>Musaceae</taxon>
        <taxon>Musa</taxon>
    </lineage>
</organism>
<evidence type="ECO:0000313" key="2">
    <source>
        <dbReference type="Proteomes" id="UP001055439"/>
    </source>
</evidence>
<keyword evidence="2" id="KW-1185">Reference proteome</keyword>
<proteinExistence type="predicted"/>
<reference evidence="1" key="1">
    <citation type="submission" date="2022-05" db="EMBL/GenBank/DDBJ databases">
        <title>The Musa troglodytarum L. genome provides insights into the mechanism of non-climacteric behaviour and enrichment of carotenoids.</title>
        <authorList>
            <person name="Wang J."/>
        </authorList>
    </citation>
    <scope>NUCLEOTIDE SEQUENCE</scope>
    <source>
        <tissue evidence="1">Leaf</tissue>
    </source>
</reference>